<organism evidence="1 2">
    <name type="scientific">Bacillus cereus</name>
    <dbReference type="NCBI Taxonomy" id="1396"/>
    <lineage>
        <taxon>Bacteria</taxon>
        <taxon>Bacillati</taxon>
        <taxon>Bacillota</taxon>
        <taxon>Bacilli</taxon>
        <taxon>Bacillales</taxon>
        <taxon>Bacillaceae</taxon>
        <taxon>Bacillus</taxon>
        <taxon>Bacillus cereus group</taxon>
    </lineage>
</organism>
<sequence>MFSCYLFYIVFLREDFPLFHIEFKIRKFRIDSVEVYELRTKEYVFFIFLNINIHLKKRVFPQ</sequence>
<proteinExistence type="predicted"/>
<gene>
    <name evidence="1" type="ORF">CN290_11150</name>
</gene>
<evidence type="ECO:0000313" key="2">
    <source>
        <dbReference type="Proteomes" id="UP000220226"/>
    </source>
</evidence>
<protein>
    <submittedName>
        <fullName evidence="1">Uncharacterized protein</fullName>
    </submittedName>
</protein>
<reference evidence="1 2" key="1">
    <citation type="submission" date="2017-09" db="EMBL/GenBank/DDBJ databases">
        <title>Large-scale bioinformatics analysis of Bacillus genomes uncovers conserved roles of natural products in bacterial physiology.</title>
        <authorList>
            <consortium name="Agbiome Team Llc"/>
            <person name="Bleich R.M."/>
            <person name="Grubbs K.J."/>
            <person name="Santa Maria K.C."/>
            <person name="Allen S.E."/>
            <person name="Farag S."/>
            <person name="Shank E.A."/>
            <person name="Bowers A."/>
        </authorList>
    </citation>
    <scope>NUCLEOTIDE SEQUENCE [LARGE SCALE GENOMIC DNA]</scope>
    <source>
        <strain evidence="1 2">AFS025165</strain>
    </source>
</reference>
<accession>A0A2B8IMI5</accession>
<dbReference type="AlphaFoldDB" id="A0A2B8IMI5"/>
<comment type="caution">
    <text evidence="1">The sequence shown here is derived from an EMBL/GenBank/DDBJ whole genome shotgun (WGS) entry which is preliminary data.</text>
</comment>
<dbReference type="EMBL" id="NTQT01000013">
    <property type="protein sequence ID" value="PFC74848.1"/>
    <property type="molecule type" value="Genomic_DNA"/>
</dbReference>
<dbReference type="Proteomes" id="UP000220226">
    <property type="component" value="Unassembled WGS sequence"/>
</dbReference>
<evidence type="ECO:0000313" key="1">
    <source>
        <dbReference type="EMBL" id="PFC74848.1"/>
    </source>
</evidence>
<name>A0A2B8IMI5_BACCE</name>